<dbReference type="InterPro" id="IPR012505">
    <property type="entry name" value="YbbR"/>
</dbReference>
<feature type="transmembrane region" description="Helical" evidence="1">
    <location>
        <begin position="21"/>
        <end position="44"/>
    </location>
</feature>
<accession>A0A9D1XYZ0</accession>
<evidence type="ECO:0000313" key="3">
    <source>
        <dbReference type="Proteomes" id="UP000886751"/>
    </source>
</evidence>
<dbReference type="PANTHER" id="PTHR37804:SF1">
    <property type="entry name" value="CDAA REGULATORY PROTEIN CDAR"/>
    <property type="match status" value="1"/>
</dbReference>
<comment type="caution">
    <text evidence="2">The sequence shown here is derived from an EMBL/GenBank/DDBJ whole genome shotgun (WGS) entry which is preliminary data.</text>
</comment>
<dbReference type="Proteomes" id="UP000886751">
    <property type="component" value="Unassembled WGS sequence"/>
</dbReference>
<keyword evidence="1" id="KW-0472">Membrane</keyword>
<keyword evidence="1" id="KW-0812">Transmembrane</keyword>
<protein>
    <recommendedName>
        <fullName evidence="4">YbbR-like protein</fullName>
    </recommendedName>
</protein>
<dbReference type="EMBL" id="DXEI01000011">
    <property type="protein sequence ID" value="HIX93912.1"/>
    <property type="molecule type" value="Genomic_DNA"/>
</dbReference>
<gene>
    <name evidence="2" type="ORF">H9846_00410</name>
</gene>
<proteinExistence type="predicted"/>
<organism evidence="2 3">
    <name type="scientific">Candidatus Gemmiger excrementipullorum</name>
    <dbReference type="NCBI Taxonomy" id="2838610"/>
    <lineage>
        <taxon>Bacteria</taxon>
        <taxon>Bacillati</taxon>
        <taxon>Bacillota</taxon>
        <taxon>Clostridia</taxon>
        <taxon>Eubacteriales</taxon>
        <taxon>Gemmiger</taxon>
    </lineage>
</organism>
<dbReference type="Pfam" id="PF07949">
    <property type="entry name" value="YbbR"/>
    <property type="match status" value="1"/>
</dbReference>
<keyword evidence="1" id="KW-1133">Transmembrane helix</keyword>
<evidence type="ECO:0000313" key="2">
    <source>
        <dbReference type="EMBL" id="HIX93912.1"/>
    </source>
</evidence>
<evidence type="ECO:0000256" key="1">
    <source>
        <dbReference type="SAM" id="Phobius"/>
    </source>
</evidence>
<dbReference type="Gene3D" id="2.170.120.30">
    <property type="match status" value="2"/>
</dbReference>
<dbReference type="Gene3D" id="2.170.120.40">
    <property type="entry name" value="YbbR-like domain"/>
    <property type="match status" value="1"/>
</dbReference>
<reference evidence="2" key="2">
    <citation type="submission" date="2021-04" db="EMBL/GenBank/DDBJ databases">
        <authorList>
            <person name="Gilroy R."/>
        </authorList>
    </citation>
    <scope>NUCLEOTIDE SEQUENCE</scope>
    <source>
        <strain evidence="2">ChiHecec2B26-7398</strain>
    </source>
</reference>
<dbReference type="InterPro" id="IPR053154">
    <property type="entry name" value="c-di-AMP_regulator"/>
</dbReference>
<reference evidence="2" key="1">
    <citation type="journal article" date="2021" name="PeerJ">
        <title>Extensive microbial diversity within the chicken gut microbiome revealed by metagenomics and culture.</title>
        <authorList>
            <person name="Gilroy R."/>
            <person name="Ravi A."/>
            <person name="Getino M."/>
            <person name="Pursley I."/>
            <person name="Horton D.L."/>
            <person name="Alikhan N.F."/>
            <person name="Baker D."/>
            <person name="Gharbi K."/>
            <person name="Hall N."/>
            <person name="Watson M."/>
            <person name="Adriaenssens E.M."/>
            <person name="Foster-Nyarko E."/>
            <person name="Jarju S."/>
            <person name="Secka A."/>
            <person name="Antonio M."/>
            <person name="Oren A."/>
            <person name="Chaudhuri R.R."/>
            <person name="La Ragione R."/>
            <person name="Hildebrand F."/>
            <person name="Pallen M.J."/>
        </authorList>
    </citation>
    <scope>NUCLEOTIDE SEQUENCE</scope>
    <source>
        <strain evidence="2">ChiHecec2B26-7398</strain>
    </source>
</reference>
<evidence type="ECO:0008006" key="4">
    <source>
        <dbReference type="Google" id="ProtNLM"/>
    </source>
</evidence>
<dbReference type="AlphaFoldDB" id="A0A9D1XYZ0"/>
<name>A0A9D1XYZ0_9FIRM</name>
<dbReference type="PANTHER" id="PTHR37804">
    <property type="entry name" value="CDAA REGULATORY PROTEIN CDAR"/>
    <property type="match status" value="1"/>
</dbReference>
<sequence>MQKPNNAAPKPAAGRRSLWNYPLFSLLLALFCGFVAWLVVTVYFDPQGTYVVSDVPINYANSASTYTALGLDIVERPEIETVDVSVSGNSTIIGNLEASDILVYPSYAGVTGAGRATLRLQARLANTTDFPGDIDCSVVDPQTIDVVFDEVSEKTLPITVDASGVTVADGHMLNRTAAVPSEITLRGPTSELDHIDSIVATVTEMTELADTTTVPAALELRDDTGAPFTPQYTTMESETANITLTVYQVRELPLTVDFIGAPSNFDTDSLRYTLSQKTLRVAGPARVIGALNELTVSDFDLAREFEPGRDYQRLVELPAGVVSVDDVTSVTLSFDTSDLASTTLNLSQIRTINEPSGYEVEILSSVVNDVTVYGPADEIESLSADSVIAQIDCQSVNLTVGQQTIPVTIQIPSSTRMFATGSYTVQCEVSAR</sequence>